<accession>A0A399J0Y4</accession>
<evidence type="ECO:0000256" key="7">
    <source>
        <dbReference type="RuleBase" id="RU361277"/>
    </source>
</evidence>
<feature type="domain" description="Enoyl reductase (ER)" evidence="8">
    <location>
        <begin position="10"/>
        <end position="349"/>
    </location>
</feature>
<sequence>MQCQCIQHFGQPLIQDERPDMTPTGTEVILEVTAAGVCHTDLHMREGGVDLGRGERLNYADRGIKLPLTVGHETVGRVIAAGPDAGEIDMTRNYVVFPWCGCGACDVCRQGDENLCATPRYLGIHVDGGYATQLRIAHPRYLFDIGDLDPARAAPLACSGLTTFSALKKLGDSYFDQPPLLIGAGGLGLMCIRLLAALGAKAPVVADIDPAKRAAALEAGAAAVIDPASPDVLSEIASACGGTPPRAILDFVGAEATAKLAFNALARNGKLVTVGLFGGAAPWSLPMITLKSVHIMGSYVGSLTEFAELIEIARSGAIDAIPSTVFPLDKAEETLNLLEEGKIVGRAVLSPATQV</sequence>
<evidence type="ECO:0000256" key="2">
    <source>
        <dbReference type="ARBA" id="ARBA00008072"/>
    </source>
</evidence>
<dbReference type="OrthoDB" id="5295340at2"/>
<keyword evidence="5 7" id="KW-0862">Zinc</keyword>
<comment type="cofactor">
    <cofactor evidence="1 7">
        <name>Zn(2+)</name>
        <dbReference type="ChEBI" id="CHEBI:29105"/>
    </cofactor>
</comment>
<dbReference type="GO" id="GO:0008270">
    <property type="term" value="F:zinc ion binding"/>
    <property type="evidence" value="ECO:0007669"/>
    <property type="project" value="InterPro"/>
</dbReference>
<dbReference type="SUPFAM" id="SSF50129">
    <property type="entry name" value="GroES-like"/>
    <property type="match status" value="1"/>
</dbReference>
<keyword evidence="10" id="KW-1185">Reference proteome</keyword>
<comment type="similarity">
    <text evidence="2 7">Belongs to the zinc-containing alcohol dehydrogenase family.</text>
</comment>
<evidence type="ECO:0000313" key="10">
    <source>
        <dbReference type="Proteomes" id="UP000265848"/>
    </source>
</evidence>
<evidence type="ECO:0000256" key="4">
    <source>
        <dbReference type="ARBA" id="ARBA00022723"/>
    </source>
</evidence>
<name>A0A399J0Y4_9RHOB</name>
<dbReference type="Pfam" id="PF00107">
    <property type="entry name" value="ADH_zinc_N"/>
    <property type="match status" value="1"/>
</dbReference>
<evidence type="ECO:0000313" key="9">
    <source>
        <dbReference type="EMBL" id="RII38920.1"/>
    </source>
</evidence>
<keyword evidence="4 7" id="KW-0479">Metal-binding</keyword>
<dbReference type="InterPro" id="IPR013149">
    <property type="entry name" value="ADH-like_C"/>
</dbReference>
<dbReference type="Pfam" id="PF08240">
    <property type="entry name" value="ADH_N"/>
    <property type="match status" value="1"/>
</dbReference>
<dbReference type="AlphaFoldDB" id="A0A399J0Y4"/>
<dbReference type="EC" id="1.1.1.1" evidence="3"/>
<dbReference type="InterPro" id="IPR036291">
    <property type="entry name" value="NAD(P)-bd_dom_sf"/>
</dbReference>
<gene>
    <name evidence="9" type="ORF">DL237_09550</name>
</gene>
<dbReference type="Gene3D" id="3.40.50.720">
    <property type="entry name" value="NAD(P)-binding Rossmann-like Domain"/>
    <property type="match status" value="1"/>
</dbReference>
<organism evidence="9 10">
    <name type="scientific">Pseudooceanicola sediminis</name>
    <dbReference type="NCBI Taxonomy" id="2211117"/>
    <lineage>
        <taxon>Bacteria</taxon>
        <taxon>Pseudomonadati</taxon>
        <taxon>Pseudomonadota</taxon>
        <taxon>Alphaproteobacteria</taxon>
        <taxon>Rhodobacterales</taxon>
        <taxon>Paracoccaceae</taxon>
        <taxon>Pseudooceanicola</taxon>
    </lineage>
</organism>
<dbReference type="InterPro" id="IPR013154">
    <property type="entry name" value="ADH-like_N"/>
</dbReference>
<comment type="caution">
    <text evidence="9">The sequence shown here is derived from an EMBL/GenBank/DDBJ whole genome shotgun (WGS) entry which is preliminary data.</text>
</comment>
<proteinExistence type="inferred from homology"/>
<dbReference type="InterPro" id="IPR011032">
    <property type="entry name" value="GroES-like_sf"/>
</dbReference>
<dbReference type="CDD" id="cd08240">
    <property type="entry name" value="6_hydroxyhexanoate_dh_like"/>
    <property type="match status" value="1"/>
</dbReference>
<protein>
    <recommendedName>
        <fullName evidence="3">alcohol dehydrogenase</fullName>
        <ecNumber evidence="3">1.1.1.1</ecNumber>
    </recommendedName>
</protein>
<evidence type="ECO:0000256" key="1">
    <source>
        <dbReference type="ARBA" id="ARBA00001947"/>
    </source>
</evidence>
<evidence type="ECO:0000256" key="3">
    <source>
        <dbReference type="ARBA" id="ARBA00013190"/>
    </source>
</evidence>
<evidence type="ECO:0000259" key="8">
    <source>
        <dbReference type="SMART" id="SM00829"/>
    </source>
</evidence>
<dbReference type="EMBL" id="QWJJ01000007">
    <property type="protein sequence ID" value="RII38920.1"/>
    <property type="molecule type" value="Genomic_DNA"/>
</dbReference>
<dbReference type="GO" id="GO:0004022">
    <property type="term" value="F:alcohol dehydrogenase (NAD+) activity"/>
    <property type="evidence" value="ECO:0007669"/>
    <property type="project" value="UniProtKB-EC"/>
</dbReference>
<keyword evidence="6" id="KW-0560">Oxidoreductase</keyword>
<dbReference type="InterPro" id="IPR020843">
    <property type="entry name" value="ER"/>
</dbReference>
<dbReference type="PROSITE" id="PS00059">
    <property type="entry name" value="ADH_ZINC"/>
    <property type="match status" value="1"/>
</dbReference>
<evidence type="ECO:0000256" key="5">
    <source>
        <dbReference type="ARBA" id="ARBA00022833"/>
    </source>
</evidence>
<dbReference type="Proteomes" id="UP000265848">
    <property type="component" value="Unassembled WGS sequence"/>
</dbReference>
<dbReference type="PANTHER" id="PTHR42940">
    <property type="entry name" value="ALCOHOL DEHYDROGENASE 1-RELATED"/>
    <property type="match status" value="1"/>
</dbReference>
<reference evidence="9 10" key="1">
    <citation type="submission" date="2018-08" db="EMBL/GenBank/DDBJ databases">
        <title>Pseudooceanicola sediminis CY03 in the family Rhodobacteracea.</title>
        <authorList>
            <person name="Zhang Y.-J."/>
        </authorList>
    </citation>
    <scope>NUCLEOTIDE SEQUENCE [LARGE SCALE GENOMIC DNA]</scope>
    <source>
        <strain evidence="9 10">CY03</strain>
    </source>
</reference>
<dbReference type="InterPro" id="IPR002328">
    <property type="entry name" value="ADH_Zn_CS"/>
</dbReference>
<dbReference type="Gene3D" id="3.90.180.10">
    <property type="entry name" value="Medium-chain alcohol dehydrogenases, catalytic domain"/>
    <property type="match status" value="1"/>
</dbReference>
<dbReference type="SUPFAM" id="SSF51735">
    <property type="entry name" value="NAD(P)-binding Rossmann-fold domains"/>
    <property type="match status" value="1"/>
</dbReference>
<dbReference type="PANTHER" id="PTHR42940:SF8">
    <property type="entry name" value="VACUOLAR PROTEIN SORTING-ASSOCIATED PROTEIN 11"/>
    <property type="match status" value="1"/>
</dbReference>
<dbReference type="RefSeq" id="WP_119398830.1">
    <property type="nucleotide sequence ID" value="NZ_QWJJ01000007.1"/>
</dbReference>
<evidence type="ECO:0000256" key="6">
    <source>
        <dbReference type="ARBA" id="ARBA00023002"/>
    </source>
</evidence>
<dbReference type="SMART" id="SM00829">
    <property type="entry name" value="PKS_ER"/>
    <property type="match status" value="1"/>
</dbReference>